<feature type="non-terminal residue" evidence="1">
    <location>
        <position position="1"/>
    </location>
</feature>
<gene>
    <name evidence="1" type="ORF">RPERSI_LOCUS12426</name>
</gene>
<accession>A0ACA9Q1H2</accession>
<name>A0ACA9Q1H2_9GLOM</name>
<organism evidence="1 2">
    <name type="scientific">Racocetra persica</name>
    <dbReference type="NCBI Taxonomy" id="160502"/>
    <lineage>
        <taxon>Eukaryota</taxon>
        <taxon>Fungi</taxon>
        <taxon>Fungi incertae sedis</taxon>
        <taxon>Mucoromycota</taxon>
        <taxon>Glomeromycotina</taxon>
        <taxon>Glomeromycetes</taxon>
        <taxon>Diversisporales</taxon>
        <taxon>Gigasporaceae</taxon>
        <taxon>Racocetra</taxon>
    </lineage>
</organism>
<dbReference type="EMBL" id="CAJVQC010026619">
    <property type="protein sequence ID" value="CAG8733707.1"/>
    <property type="molecule type" value="Genomic_DNA"/>
</dbReference>
<protein>
    <submittedName>
        <fullName evidence="1">6520_t:CDS:1</fullName>
    </submittedName>
</protein>
<keyword evidence="2" id="KW-1185">Reference proteome</keyword>
<evidence type="ECO:0000313" key="2">
    <source>
        <dbReference type="Proteomes" id="UP000789920"/>
    </source>
</evidence>
<dbReference type="Proteomes" id="UP000789920">
    <property type="component" value="Unassembled WGS sequence"/>
</dbReference>
<sequence>KMNDGEIRNIDGVSIRNQQTIDLEVGEESSQTQILRKRALKTRHNHSLELSESY</sequence>
<proteinExistence type="predicted"/>
<evidence type="ECO:0000313" key="1">
    <source>
        <dbReference type="EMBL" id="CAG8733707.1"/>
    </source>
</evidence>
<comment type="caution">
    <text evidence="1">The sequence shown here is derived from an EMBL/GenBank/DDBJ whole genome shotgun (WGS) entry which is preliminary data.</text>
</comment>
<reference evidence="1" key="1">
    <citation type="submission" date="2021-06" db="EMBL/GenBank/DDBJ databases">
        <authorList>
            <person name="Kallberg Y."/>
            <person name="Tangrot J."/>
            <person name="Rosling A."/>
        </authorList>
    </citation>
    <scope>NUCLEOTIDE SEQUENCE</scope>
    <source>
        <strain evidence="1">MA461A</strain>
    </source>
</reference>